<dbReference type="Proteomes" id="UP000562984">
    <property type="component" value="Unassembled WGS sequence"/>
</dbReference>
<dbReference type="RefSeq" id="WP_171201139.1">
    <property type="nucleotide sequence ID" value="NZ_JABEND010000013.1"/>
</dbReference>
<keyword evidence="3" id="KW-1185">Reference proteome</keyword>
<evidence type="ECO:0000313" key="2">
    <source>
        <dbReference type="EMBL" id="NNG37445.1"/>
    </source>
</evidence>
<reference evidence="2 3" key="1">
    <citation type="submission" date="2020-05" db="EMBL/GenBank/DDBJ databases">
        <title>Nakamurella sp. DB0629 isolated from air conditioner.</title>
        <authorList>
            <person name="Kim D.H."/>
            <person name="Kim D.-U."/>
        </authorList>
    </citation>
    <scope>NUCLEOTIDE SEQUENCE [LARGE SCALE GENOMIC DNA]</scope>
    <source>
        <strain evidence="2 3">DB0629</strain>
    </source>
</reference>
<feature type="domain" description="Methyltransferase type 11" evidence="1">
    <location>
        <begin position="61"/>
        <end position="150"/>
    </location>
</feature>
<keyword evidence="2" id="KW-0808">Transferase</keyword>
<gene>
    <name evidence="2" type="ORF">HKD39_17410</name>
</gene>
<dbReference type="InterPro" id="IPR013216">
    <property type="entry name" value="Methyltransf_11"/>
</dbReference>
<keyword evidence="2" id="KW-0489">Methyltransferase</keyword>
<dbReference type="CDD" id="cd02440">
    <property type="entry name" value="AdoMet_MTases"/>
    <property type="match status" value="1"/>
</dbReference>
<dbReference type="Pfam" id="PF08241">
    <property type="entry name" value="Methyltransf_11"/>
    <property type="match status" value="1"/>
</dbReference>
<accession>A0A849AA77</accession>
<dbReference type="InterPro" id="IPR029063">
    <property type="entry name" value="SAM-dependent_MTases_sf"/>
</dbReference>
<dbReference type="EMBL" id="JABEND010000013">
    <property type="protein sequence ID" value="NNG37445.1"/>
    <property type="molecule type" value="Genomic_DNA"/>
</dbReference>
<proteinExistence type="predicted"/>
<dbReference type="Gene3D" id="3.40.50.150">
    <property type="entry name" value="Vaccinia Virus protein VP39"/>
    <property type="match status" value="1"/>
</dbReference>
<dbReference type="InterPro" id="IPR050508">
    <property type="entry name" value="Methyltransf_Superfamily"/>
</dbReference>
<comment type="caution">
    <text evidence="2">The sequence shown here is derived from an EMBL/GenBank/DDBJ whole genome shotgun (WGS) entry which is preliminary data.</text>
</comment>
<dbReference type="GO" id="GO:0032259">
    <property type="term" value="P:methylation"/>
    <property type="evidence" value="ECO:0007669"/>
    <property type="project" value="UniProtKB-KW"/>
</dbReference>
<evidence type="ECO:0000313" key="3">
    <source>
        <dbReference type="Proteomes" id="UP000562984"/>
    </source>
</evidence>
<evidence type="ECO:0000259" key="1">
    <source>
        <dbReference type="Pfam" id="PF08241"/>
    </source>
</evidence>
<name>A0A849AA77_9ACTN</name>
<protein>
    <submittedName>
        <fullName evidence="2">Class I SAM-dependent methyltransferase</fullName>
    </submittedName>
</protein>
<dbReference type="PANTHER" id="PTHR42912">
    <property type="entry name" value="METHYLTRANSFERASE"/>
    <property type="match status" value="1"/>
</dbReference>
<dbReference type="SUPFAM" id="SSF53335">
    <property type="entry name" value="S-adenosyl-L-methionine-dependent methyltransferases"/>
    <property type="match status" value="1"/>
</dbReference>
<dbReference type="GO" id="GO:0008757">
    <property type="term" value="F:S-adenosylmethionine-dependent methyltransferase activity"/>
    <property type="evidence" value="ECO:0007669"/>
    <property type="project" value="InterPro"/>
</dbReference>
<dbReference type="PANTHER" id="PTHR42912:SF93">
    <property type="entry name" value="N6-ADENOSINE-METHYLTRANSFERASE TMT1A"/>
    <property type="match status" value="1"/>
</dbReference>
<sequence length="277" mass="29286">MTVTTSATVTPARAGSYRAAATVPGGLAAEHRRLAAQAELSWPQELSLLRRLGLDRCRELVEVGAGNGAVTRLLRRDFPGLTLTAVDIDPELLDPRAGADHTLVADAAALPLPDSSADAVLLRFVVQHLNAPAPALSEAVRVLRPGGLLLVTDVDAALWGVAEPFQPELTGVYRALQRAQQGDGGNRLVARRLTRLLTAAGCVDVALHSYVTTNDNRPTADFAVHLGPDRLAPLVATGELTVAELAQAAAAWSRFAADPQAWVMLLGFTAVGRRPNR</sequence>
<organism evidence="2 3">
    <name type="scientific">Nakamurella aerolata</name>
    <dbReference type="NCBI Taxonomy" id="1656892"/>
    <lineage>
        <taxon>Bacteria</taxon>
        <taxon>Bacillati</taxon>
        <taxon>Actinomycetota</taxon>
        <taxon>Actinomycetes</taxon>
        <taxon>Nakamurellales</taxon>
        <taxon>Nakamurellaceae</taxon>
        <taxon>Nakamurella</taxon>
    </lineage>
</organism>
<dbReference type="AlphaFoldDB" id="A0A849AA77"/>